<proteinExistence type="predicted"/>
<gene>
    <name evidence="1" type="ORF">SCP_1600260</name>
</gene>
<organism evidence="1 2">
    <name type="scientific">Sparassis crispa</name>
    <dbReference type="NCBI Taxonomy" id="139825"/>
    <lineage>
        <taxon>Eukaryota</taxon>
        <taxon>Fungi</taxon>
        <taxon>Dikarya</taxon>
        <taxon>Basidiomycota</taxon>
        <taxon>Agaricomycotina</taxon>
        <taxon>Agaricomycetes</taxon>
        <taxon>Polyporales</taxon>
        <taxon>Sparassidaceae</taxon>
        <taxon>Sparassis</taxon>
    </lineage>
</organism>
<protein>
    <submittedName>
        <fullName evidence="1">Uncharacterized protein</fullName>
    </submittedName>
</protein>
<name>A0A401H4J8_9APHY</name>
<evidence type="ECO:0000313" key="1">
    <source>
        <dbReference type="EMBL" id="GBE89365.1"/>
    </source>
</evidence>
<dbReference type="AlphaFoldDB" id="A0A401H4J8"/>
<evidence type="ECO:0000313" key="2">
    <source>
        <dbReference type="Proteomes" id="UP000287166"/>
    </source>
</evidence>
<dbReference type="STRING" id="139825.A0A401H4J8"/>
<dbReference type="EMBL" id="BFAD01000016">
    <property type="protein sequence ID" value="GBE89365.1"/>
    <property type="molecule type" value="Genomic_DNA"/>
</dbReference>
<sequence length="331" mass="36359">MKASCAGDKIKYAITACGQAFGIKVARGISHCTAGRAKQEAGVYGLMQLGREISNAPAFGESTDGTTHRKITYEARHITLAVPKVAPALDHTAQRQFKGSQQLAEKISQTYSNSPLATHEGQSMETNDWIRKQVMQNMDHAADGKKKFKLCQDWKEDVTHRDLGRERMDVLSSAELVTAICSISADDIRQVAGDATELSLEEKSKIRLRLLERQLGDISFNELPSTQQRLIDLFIFGGCCGHKNLNAFKYGVVAMGMKWENMELPPPVLLANKANDAVIKLGQNADSAAVQRAMDSSAHGGIKLTALAGALFRHKNDDTGYQDRHRIFMAL</sequence>
<keyword evidence="2" id="KW-1185">Reference proteome</keyword>
<reference evidence="1 2" key="1">
    <citation type="journal article" date="2018" name="Sci. Rep.">
        <title>Genome sequence of the cauliflower mushroom Sparassis crispa (Hanabiratake) and its association with beneficial usage.</title>
        <authorList>
            <person name="Kiyama R."/>
            <person name="Furutani Y."/>
            <person name="Kawaguchi K."/>
            <person name="Nakanishi T."/>
        </authorList>
    </citation>
    <scope>NUCLEOTIDE SEQUENCE [LARGE SCALE GENOMIC DNA]</scope>
</reference>
<dbReference type="OrthoDB" id="3236156at2759"/>
<dbReference type="RefSeq" id="XP_027620278.1">
    <property type="nucleotide sequence ID" value="XM_027764477.1"/>
</dbReference>
<dbReference type="InParanoid" id="A0A401H4J8"/>
<accession>A0A401H4J8</accession>
<dbReference type="Proteomes" id="UP000287166">
    <property type="component" value="Unassembled WGS sequence"/>
</dbReference>
<comment type="caution">
    <text evidence="1">The sequence shown here is derived from an EMBL/GenBank/DDBJ whole genome shotgun (WGS) entry which is preliminary data.</text>
</comment>
<dbReference type="GeneID" id="38786282"/>